<evidence type="ECO:0000256" key="11">
    <source>
        <dbReference type="PROSITE-ProRule" id="PRU01363"/>
    </source>
</evidence>
<dbReference type="InterPro" id="IPR036291">
    <property type="entry name" value="NAD(P)-bd_dom_sf"/>
</dbReference>
<feature type="region of interest" description="Disordered" evidence="12">
    <location>
        <begin position="502"/>
        <end position="560"/>
    </location>
</feature>
<evidence type="ECO:0000256" key="8">
    <source>
        <dbReference type="ARBA" id="ARBA00022737"/>
    </source>
</evidence>
<keyword evidence="7" id="KW-0808">Transferase</keyword>
<evidence type="ECO:0000259" key="14">
    <source>
        <dbReference type="PROSITE" id="PS52004"/>
    </source>
</evidence>
<dbReference type="SUPFAM" id="SSF47336">
    <property type="entry name" value="ACP-like"/>
    <property type="match status" value="4"/>
</dbReference>
<dbReference type="Pfam" id="PF22336">
    <property type="entry name" value="RhiE-like_linker"/>
    <property type="match status" value="1"/>
</dbReference>
<evidence type="ECO:0000256" key="1">
    <source>
        <dbReference type="ARBA" id="ARBA00003299"/>
    </source>
</evidence>
<dbReference type="CDD" id="cd02440">
    <property type="entry name" value="AdoMet_MTases"/>
    <property type="match status" value="1"/>
</dbReference>
<evidence type="ECO:0000256" key="5">
    <source>
        <dbReference type="ARBA" id="ARBA00022490"/>
    </source>
</evidence>
<dbReference type="Pfam" id="PF14765">
    <property type="entry name" value="PS-DH"/>
    <property type="match status" value="1"/>
</dbReference>
<dbReference type="InterPro" id="IPR020806">
    <property type="entry name" value="PKS_PP-bd"/>
</dbReference>
<dbReference type="PROSITE" id="PS00606">
    <property type="entry name" value="KS3_1"/>
    <property type="match status" value="2"/>
</dbReference>
<dbReference type="KEGG" id="mana:MAMMFC1_04156"/>
<evidence type="ECO:0000256" key="3">
    <source>
        <dbReference type="ARBA" id="ARBA00004789"/>
    </source>
</evidence>
<comment type="function">
    <text evidence="1">Involved in some intermediate steps for the synthesis of the antibiotic polyketide bacillaene which is involved in secondary metabolism.</text>
</comment>
<feature type="domain" description="Ketosynthase family 3 (KS3)" evidence="14">
    <location>
        <begin position="3331"/>
        <end position="3770"/>
    </location>
</feature>
<dbReference type="PANTHER" id="PTHR43775:SF37">
    <property type="entry name" value="SI:DKEY-61P9.11"/>
    <property type="match status" value="1"/>
</dbReference>
<evidence type="ECO:0000256" key="10">
    <source>
        <dbReference type="ARBA" id="ARBA00023268"/>
    </source>
</evidence>
<dbReference type="SMART" id="SM00825">
    <property type="entry name" value="PKS_KS"/>
    <property type="match status" value="4"/>
</dbReference>
<dbReference type="SMART" id="SM00823">
    <property type="entry name" value="PKS_PP"/>
    <property type="match status" value="4"/>
</dbReference>
<name>A0A348AQU1_9FIRM</name>
<keyword evidence="10" id="KW-0511">Multifunctional enzyme</keyword>
<dbReference type="PROSITE" id="PS52004">
    <property type="entry name" value="KS3_2"/>
    <property type="match status" value="4"/>
</dbReference>
<dbReference type="InterPro" id="IPR057326">
    <property type="entry name" value="KR_dom"/>
</dbReference>
<feature type="domain" description="Carrier" evidence="13">
    <location>
        <begin position="415"/>
        <end position="489"/>
    </location>
</feature>
<sequence length="5036" mass="552545">MKAMNEILIRLLWGQLQSIGLFTEKNSTFVDLKTKSGLPVLYHRWLEESIAVLTRHHYLACDQATYTVQDPATIDMEAVWREWDGNKRHWLEDPITKGQVALVEATLRALPDILTSKTPATSIMFPNSSTKMVEGVYKNNPVADYFNGILADILVMYIEERLSQDPAAQIRIIEIGAGTGGTSATVFKKIKPYRDHIKEYCYTDISKAFLLHGENEYGPDNPYLTYRIFDLDAPLAGQDIEAGGYDIAIATNVLHATKNIRRTLRNTKMTLKRNGLLLLNEISGNALFTHLTFGLLEGWWLYEDAELRIPGCPGLFPQTWQAVLEDEGFRSVLFPAQEAHELGQQIIVAESDGIVRQKKQLKPVATPVKKNIKPGADRSPVSRKPPQPSPAQARQPASRKKIPGSVAVTDRMVEDHVRTIIKETIAEALKMEEQQIQDDRSFSEYGVDSIVAVNLVNLINKQCHIPLPTTVLFDYNNVDQLTKHIMREHHTAIISSLQEKAPALETGSEPGGEAIPVPVREKENGGHNGNQSRQRPARNLFPEPEPNPQAVSGSREKDTAWETVNSDIRAPFRKEPIAIIGMSGRFAGSDTVNELWEHLAKGDDLIEEVSRWDLAEHYPEGTRYCKHGSFLDGIDRFDPRFFNISGLEATFMDPQQRLFLEESWKALEDAGYAGAGVQGRLCGVYVGCSGADYPKLFDSNPPPQAFWGNAGSVIPARIAYHLDLQGPAITVDTACSSSLVAVHLACQGLWAGETELALAGGVFVQATPEFYLTSNRAGMLSLTGRCHTFGEQADGFVPGEGVGVIVLKRLQEAIADGDHIYGVIRGTGLNQDGTTNGITAPSANSQERLERYVYDTFSIHPGQIQMAEAHGTGTKLGDPIEYQALTRSFRAYTDKQEYCAIGSIKSNLGHAAAAAGIAGLIKVLLSLQHKQIPPSLHFQSGNPHIQFKDSPFYVNTSLKDWDVAPGSPRCAVTSSFGFSGTNAHIAIEEAPPTERRHAEKPGYLIVLSARASEQLRQQAGQLLAYCEGEPLADCGSMSFTLLLGRKHFNHRLACVVRSREELIGLLKKWLAKGKVSQIYVSELRENDQREQPALKRYGNECIENCHNAGNAGEYLEHLSTVADLYVQGYELDFGELFTNEQYARISLPTYPFARESYWIAAAGAVAAATAGDKARKRGKPDTDLGDEYGRVCAGMRGLQMQENAEDAPVSPSQEPFEMMTFEESWEEQTLPAPAPAEIKTVVCFLSNPAYQQRVIDAVQALGQQTRIIFISQSAGYQKHSRQMYSISPIDRDTYQNAFRSIREEYGNVDAILYLWALEDKGHIQDAACIVRILQAITAVKLNPGRLLLAAQYQSALERCYLESWIGFERSLGLVLPHTQVALICRGASEGRQEIDIDVEDWLRLLWGELQTGKAQSVLYQDGQRHVCRIRPTSLQAGQRVWRAEGTYLITGGCGGLGFLIAQHIAKMQPVQLILTGRSAIDDEKQAKIKALEDLGSRVLYIQADVCDETRMKEKLNRAKEHFGSIHGVIHAAGTESNQTIFEKEIPSFTEVLAPKIKGALVLDDLLPEEPLDFICYFSSSAAILGDFGSCDYAIGNRFLMAYAHYRNQRQRPGKAVVINWPLWKDGGMGHQDDENAKMYLKSSGQRFLEAEEGMAVLDRILSQGSAQSLVLVGQRSRVNRFLDLVKDQPAPLGSAVSGSPGKGRRAEIKGLSLEECLEWDLKENISNLLKISRDKLDAEANLADFGFDSLSLAEFATLLTNHYGIEITPALFFQYSTLAKLTQYFLTGHQAAIREFYREEEAAGPVGPQKEAAAAVTAVAARLEPGQPRFEIINSPPSAGGVPEPIAIIGMSGRFPDARNIDEMWAILAQGQEAVREVPADRFTGRGSKWRCGLLPGMREFDPLFFEISPLEAEIMDPRQRLLLQESWKALEDAGYGAARIKTSKIGMFVGVEDGQYGQLAPEKANITSNHNAILAARLAYFLNLSGPNMAINTACSSGLVAAHQACWSLRNQECDTALAAGVNLLLLADMFEVLTQAGMLSADCRCYAFDKRANGLVPGEAVAAVVLKRLSQAQADGDQIYAVIKGSGINYDGKTNGITAPSGSSQTGLLKAVYEQYRLNPEEIEYIVTHGTGTKLGDPVEINALYDAFKDYTRKQSYCALTSTKTNFGHTFAASGLVSLISLVQALRHETIPASLHCEQENDYINWQESPFYVNKAGKPWPQAGAKDRTGAVSAFGMSGTNAHMVVQSYTPEQAGSQPEQVPFFLLALSAKTREALQEKIRDMIAILQNKDWQGKDLLPVSYTLLAGRQHFNHRCAIVIQDREDAVYVWQQAGGEERLPNLFQGKVPRDFKGQKAMQEYGEELLQRSWALKENRNKYQETLYVLADLYCQGYDLPWDGMFGDAKPRCVGLPTYPFAREHYWVSPSGAQPGNSSAAAAVTAAALHPLLHQNTSDLSEQRFSSTFTGQEFFLADHVVKGQPVLPGVAYLEMARAAVAQATGSFQAGQSGIRLENVVWVRPLAVGEQPVQVHIGLFPEDNGKIAFEIYTEAAGAGPVVHSQGSAVLSPVEKIPPADLPALQAQCSQSTFSASQCYQAFQAMGLQYGPGHQGIEMLYAGADQVLAKLSLPAAVADTLEHFVLHPGLLDSALQTSIGFLLGAGDPKGKAALKPFLPFALTALEIHAGCTAAMWALIRRSDGGKAGDKVQKLDIDLYDAQGNVCVRIKGFSSRGLEGEVGPAGKAATPGTLMLYPGWKEQAVAQEAAAPAYVQQVVMLCEPNNISRETIESRMSGVRCLTLASEQDGIEKFPDYAAQVFEEIQSILKSKPAGKVLLQIVVPNREEQQLFTGLAGFLKTARWENPQIIGQLIEVEPDEDPAGIIEKLQADSRSIINSQVRYQDGKRYVAALSEMEASPAAGRIPWKDQGVYLITGGAGGLGLLFAREIAQKVKDTTLILTGRSPLTADRQAKLKQAEAQGARIVYRQVDVTREKAVADLIQSIQTDFGGLNGIIHSAGVIKDNFIIKKTKAEVLEVLAPKVTGLVHLDQASQHQPLDFFILFSSGTGVFGNAGQADYAAANAFMDAYARYRNTLVASQQRRGQTLSVNWPLWQEGGMRVDAETEKMLRQTTGMVAMGTATGIRALYQGLASGQDQVLVMEGELKRLRAAFLGEQTGTAAINAPNAPHTREENKAVPAIDQNSFQEKAVNYFKRLLSTAIKLPAHRIEAAAPMEQYGIDSMMVMQLTNQLEKIFGLLPKTLFFEYQNIKDLTGYFLENYRGQLTELVGIEDIAAAPAGNYQNLTAVTGTEAEELTAGSRRRLRFASLRPEKREETAALDIAVIGVAGRYPQADNIRQFWQNLRDGKDCITEIPKERWDHSLYFDADKNKPGKAYSKWGGFINGVDQFDPLFFNISPREAQIMDPQERLFLQCVYETLEDAGYTRETLGLRQDFGLGGNVGVYVGVMYEEYQLYGAQEQIQGRPVAASGNPSSIANRVSYFCNFHGPSLAVDTMCSSSLTAIHLACQSLQRGNCEAAIAGGVNVSIHPNKYLMLSQGKFASSKGRCESFGQGGDGYVPGEGVGAVLLKPLAKAVADGDHIYGIIKGTALNHGGKTNGYTVPNPNAQASVIGRAFQEAGIDPRTISYIEAHGTGTSLGDPIEITGLTKTFQAYTQDKQFCAIGSAKSNIGHCESAAGIAGVTKILLQLKYQQLAPSLHSQTLNPNIDFSNTPFVVQQELAEWKRPVVEKGGESKEYPRIAGISSFGAGGANAHIVIEEYIARDPARPPIAVNAGNPAIIVLSAKNEERLREQVRQLLAAIEERQFTDNDLADVAYTLQAGREAMEERLAVLAGSVRELVKKLKSYADGRDGGGEVYRGQVKRNKETLDVFAADEDMAKTVAAWITKGKYAKLIDLWVKGLIVDWNRLYGDVKPRRISMPTYPFAKERYWLFDATLPAKSEDRPQQRAVRYLQKQWEPCSAASAPISDRTVAILTTQETMELAIQLAGHFLKSEIIDIDTYNSHELESQLQQPETHWKNYGGCVDLIGCGQGKSPISHWITWLQRLTEYGQREGLMLLGVTKGLESYQNTVVNLAGAARAGLYRMLQSEYGHLRSRHMDADPSTGDQALARQIASEFCLESEDPEICYRDGKRYRAYLDEFEKSDDGNNSNSSNNSQQTLVFPEGHVLWITGGTRGIGYQCARHFVTKHGVRRLVLTGRETMPPRAEWDAYQSQNTAVAQKIQAIRALEAQGAQVQVLSVSLTDEQAVQESLEEIKGTMGPIGGIIHCAGVGDAKNPAFIRKSVGGMQQVLDPKVDGLNILYQSFSNEPLQFFVLFSSVSAIIPALAAGQSDYAMANAYMDYFADARADACPIVSIVWPSWKETGMGEVKTKAYQQTGLLSHTNEEGLQLLDQILSGQLGPVVLPAVVNPDLWQPRQLMQRKKQETLTANIQTRRPAAAKTPPAPASLLTVTQKWLVGLFAQELRIDSAKLEMDTAFQDYGMDSILLAQVLGSINQLLANDLDPSILFEYSTIESLATWLVNNHASSLGKILDTGSPEQYMPPTQASSLPAPPIPSESPASRGLQTESHTHIYRSSKPQDIAVIGLACRFPGANSLEEYWQLLAEGRSAIRSVPEERWGYLNNFSAGLVDNITQFDAKLFMMPEKDVRAMDPQALVILEESLKLWYHAGYSPAEIKGKQVGVYLGGRSLHRPDEASLRQAINPIVAVGQNYLAANISQYFDLRGPSIVVDTACSSALVGMNMAMQALNNGDIEAAVVGGVSLLNTDASHQLFHQRGILSPDPVFHVFDQRSRGIVLGEGAGLVLLKTVEQALADGDRIYAVIKALAINNDGRTAGPATPNLQAQKEVLQTALARSGKQPEAVIYIEANGSGSEVTDLLELKAIQSVYRLDNTSPLMLGSVKPNIGHPLCAEGIASFIKVALMLQYRQFVPFLSGEQPMTHYNIESSPFYFSRKLTEWKNTPRIAAINCFADGGTNAHVILEAWEEPASRIIKRHPNPPPAINRQQFGPESRTGDAALKVIWEMFK</sequence>
<evidence type="ECO:0000256" key="4">
    <source>
        <dbReference type="ARBA" id="ARBA00022450"/>
    </source>
</evidence>
<dbReference type="SUPFAM" id="SSF53901">
    <property type="entry name" value="Thiolase-like"/>
    <property type="match status" value="4"/>
</dbReference>
<dbReference type="InterPro" id="IPR018201">
    <property type="entry name" value="Ketoacyl_synth_AS"/>
</dbReference>
<feature type="domain" description="Ketosynthase family 3 (KS3)" evidence="14">
    <location>
        <begin position="574"/>
        <end position="989"/>
    </location>
</feature>
<evidence type="ECO:0000256" key="6">
    <source>
        <dbReference type="ARBA" id="ARBA00022553"/>
    </source>
</evidence>
<dbReference type="FunFam" id="3.40.47.10:FF:000019">
    <property type="entry name" value="Polyketide synthase type I"/>
    <property type="match status" value="2"/>
</dbReference>
<comment type="pathway">
    <text evidence="3">Antibiotic biosynthesis; bacillaene biosynthesis.</text>
</comment>
<dbReference type="GO" id="GO:0004315">
    <property type="term" value="F:3-oxoacyl-[acyl-carrier-protein] synthase activity"/>
    <property type="evidence" value="ECO:0007669"/>
    <property type="project" value="InterPro"/>
</dbReference>
<evidence type="ECO:0000256" key="9">
    <source>
        <dbReference type="ARBA" id="ARBA00022857"/>
    </source>
</evidence>
<dbReference type="Pfam" id="PF00109">
    <property type="entry name" value="ketoacyl-synt"/>
    <property type="match status" value="4"/>
</dbReference>
<keyword evidence="9" id="KW-0521">NADP</keyword>
<dbReference type="InterPro" id="IPR049552">
    <property type="entry name" value="PKS_DH_N"/>
</dbReference>
<dbReference type="SUPFAM" id="SSF53335">
    <property type="entry name" value="S-adenosyl-L-methionine-dependent methyltransferases"/>
    <property type="match status" value="1"/>
</dbReference>
<dbReference type="UniPathway" id="UPA01003"/>
<dbReference type="InterPro" id="IPR016039">
    <property type="entry name" value="Thiolase-like"/>
</dbReference>
<feature type="active site" description="Proton donor; for dehydratase activity" evidence="11">
    <location>
        <position position="2646"/>
    </location>
</feature>
<dbReference type="InterPro" id="IPR006162">
    <property type="entry name" value="Ppantetheine_attach_site"/>
</dbReference>
<dbReference type="Pfam" id="PF08659">
    <property type="entry name" value="KR"/>
    <property type="match status" value="3"/>
</dbReference>
<keyword evidence="6" id="KW-0597">Phosphoprotein</keyword>
<feature type="domain" description="Ketosynthase family 3 (KS3)" evidence="14">
    <location>
        <begin position="1843"/>
        <end position="2250"/>
    </location>
</feature>
<evidence type="ECO:0000313" key="17">
    <source>
        <dbReference type="Proteomes" id="UP000276437"/>
    </source>
</evidence>
<dbReference type="SMART" id="SM00826">
    <property type="entry name" value="PKS_DH"/>
    <property type="match status" value="1"/>
</dbReference>
<comment type="subcellular location">
    <subcellularLocation>
        <location evidence="2">Cytoplasm</location>
    </subcellularLocation>
</comment>
<dbReference type="Gene3D" id="1.10.1200.10">
    <property type="entry name" value="ACP-like"/>
    <property type="match status" value="4"/>
</dbReference>
<keyword evidence="17" id="KW-1185">Reference proteome</keyword>
<dbReference type="InterPro" id="IPR049900">
    <property type="entry name" value="PKS_mFAS_DH"/>
</dbReference>
<dbReference type="InterPro" id="IPR014031">
    <property type="entry name" value="Ketoacyl_synth_C"/>
</dbReference>
<protein>
    <submittedName>
        <fullName evidence="16">Polyketide synthase PksL</fullName>
    </submittedName>
</protein>
<proteinExistence type="predicted"/>
<feature type="domain" description="Carrier" evidence="13">
    <location>
        <begin position="1712"/>
        <end position="1789"/>
    </location>
</feature>
<gene>
    <name evidence="16" type="primary">pksL_6</name>
    <name evidence="16" type="ORF">MAMMFC1_04156</name>
</gene>
<feature type="domain" description="Ketosynthase family 3 (KS3)" evidence="14">
    <location>
        <begin position="4589"/>
        <end position="4993"/>
    </location>
</feature>
<dbReference type="Pfam" id="PF08242">
    <property type="entry name" value="Methyltransf_12"/>
    <property type="match status" value="1"/>
</dbReference>
<evidence type="ECO:0000259" key="15">
    <source>
        <dbReference type="PROSITE" id="PS52019"/>
    </source>
</evidence>
<dbReference type="InterPro" id="IPR036736">
    <property type="entry name" value="ACP-like_sf"/>
</dbReference>
<dbReference type="InterPro" id="IPR014030">
    <property type="entry name" value="Ketoacyl_synth_N"/>
</dbReference>
<dbReference type="Pfam" id="PF22621">
    <property type="entry name" value="CurL-like_PKS_C"/>
    <property type="match status" value="2"/>
</dbReference>
<dbReference type="Pfam" id="PF02801">
    <property type="entry name" value="Ketoacyl-synt_C"/>
    <property type="match status" value="4"/>
</dbReference>
<dbReference type="InterPro" id="IPR042104">
    <property type="entry name" value="PKS_dehydratase_sf"/>
</dbReference>
<dbReference type="Proteomes" id="UP000276437">
    <property type="component" value="Chromosome"/>
</dbReference>
<dbReference type="CDD" id="cd08953">
    <property type="entry name" value="KR_2_SDR_x"/>
    <property type="match status" value="3"/>
</dbReference>
<evidence type="ECO:0000256" key="2">
    <source>
        <dbReference type="ARBA" id="ARBA00004496"/>
    </source>
</evidence>
<dbReference type="GO" id="GO:0071770">
    <property type="term" value="P:DIM/DIP cell wall layer assembly"/>
    <property type="evidence" value="ECO:0007669"/>
    <property type="project" value="TreeGrafter"/>
</dbReference>
<dbReference type="GO" id="GO:0031177">
    <property type="term" value="F:phosphopantetheine binding"/>
    <property type="evidence" value="ECO:0007669"/>
    <property type="project" value="InterPro"/>
</dbReference>
<dbReference type="InterPro" id="IPR054514">
    <property type="entry name" value="RhiE-like_linker"/>
</dbReference>
<dbReference type="InterPro" id="IPR029063">
    <property type="entry name" value="SAM-dependent_MTases_sf"/>
</dbReference>
<feature type="region of interest" description="Disordered" evidence="12">
    <location>
        <begin position="4545"/>
        <end position="4575"/>
    </location>
</feature>
<evidence type="ECO:0000313" key="16">
    <source>
        <dbReference type="EMBL" id="BBB93439.1"/>
    </source>
</evidence>
<feature type="region of interest" description="C-terminal hotdog fold" evidence="11">
    <location>
        <begin position="2584"/>
        <end position="2737"/>
    </location>
</feature>
<dbReference type="InterPro" id="IPR009081">
    <property type="entry name" value="PP-bd_ACP"/>
</dbReference>
<dbReference type="InterPro" id="IPR020841">
    <property type="entry name" value="PKS_Beta-ketoAc_synthase_dom"/>
</dbReference>
<dbReference type="InterPro" id="IPR049551">
    <property type="entry name" value="PKS_DH_C"/>
</dbReference>
<dbReference type="SMART" id="SM01294">
    <property type="entry name" value="PKS_PP_betabranch"/>
    <property type="match status" value="2"/>
</dbReference>
<keyword evidence="5" id="KW-0963">Cytoplasm</keyword>
<dbReference type="InterPro" id="IPR013217">
    <property type="entry name" value="Methyltransf_12"/>
</dbReference>
<dbReference type="InterPro" id="IPR013968">
    <property type="entry name" value="PKS_KR"/>
</dbReference>
<dbReference type="Gene3D" id="3.10.129.110">
    <property type="entry name" value="Polyketide synthase dehydratase"/>
    <property type="match status" value="1"/>
</dbReference>
<dbReference type="GO" id="GO:0004312">
    <property type="term" value="F:fatty acid synthase activity"/>
    <property type="evidence" value="ECO:0007669"/>
    <property type="project" value="TreeGrafter"/>
</dbReference>
<feature type="domain" description="Carrier" evidence="13">
    <location>
        <begin position="4458"/>
        <end position="4535"/>
    </location>
</feature>
<dbReference type="Gene3D" id="3.40.50.150">
    <property type="entry name" value="Vaccinia Virus protein VP39"/>
    <property type="match status" value="1"/>
</dbReference>
<evidence type="ECO:0000259" key="13">
    <source>
        <dbReference type="PROSITE" id="PS50075"/>
    </source>
</evidence>
<dbReference type="Pfam" id="PF00550">
    <property type="entry name" value="PP-binding"/>
    <property type="match status" value="4"/>
</dbReference>
<dbReference type="InterPro" id="IPR050091">
    <property type="entry name" value="PKS_NRPS_Biosynth_Enz"/>
</dbReference>
<reference evidence="16 17" key="1">
    <citation type="journal article" date="2018" name="Int. J. Syst. Evol. Microbiol.">
        <title>Methylomusa anaerophila gen. nov., sp. nov., an anaerobic methanol-utilizing bacterium isolated from a microbial fuel cell.</title>
        <authorList>
            <person name="Amano N."/>
            <person name="Yamamuro A."/>
            <person name="Miyahara M."/>
            <person name="Kouzuma A."/>
            <person name="Abe T."/>
            <person name="Watanabe K."/>
        </authorList>
    </citation>
    <scope>NUCLEOTIDE SEQUENCE [LARGE SCALE GENOMIC DNA]</scope>
    <source>
        <strain evidence="16 17">MMFC1</strain>
    </source>
</reference>
<feature type="active site" description="Proton acceptor; for dehydratase activity" evidence="11">
    <location>
        <position position="2475"/>
    </location>
</feature>
<keyword evidence="8" id="KW-0677">Repeat</keyword>
<accession>A0A348AQU1</accession>
<feature type="domain" description="PKS/mFAS DH" evidence="15">
    <location>
        <begin position="2446"/>
        <end position="2737"/>
    </location>
</feature>
<dbReference type="Pfam" id="PF21089">
    <property type="entry name" value="PKS_DH_N"/>
    <property type="match status" value="1"/>
</dbReference>
<dbReference type="PROSITE" id="PS52019">
    <property type="entry name" value="PKS_MFAS_DH"/>
    <property type="match status" value="1"/>
</dbReference>
<feature type="region of interest" description="Disordered" evidence="12">
    <location>
        <begin position="360"/>
        <end position="407"/>
    </location>
</feature>
<dbReference type="Gene3D" id="3.40.50.720">
    <property type="entry name" value="NAD(P)-binding Rossmann-like Domain"/>
    <property type="match status" value="3"/>
</dbReference>
<dbReference type="GO" id="GO:0006633">
    <property type="term" value="P:fatty acid biosynthetic process"/>
    <property type="evidence" value="ECO:0007669"/>
    <property type="project" value="InterPro"/>
</dbReference>
<dbReference type="EMBL" id="AP018449">
    <property type="protein sequence ID" value="BBB93439.1"/>
    <property type="molecule type" value="Genomic_DNA"/>
</dbReference>
<dbReference type="InterPro" id="IPR020807">
    <property type="entry name" value="PKS_DH"/>
</dbReference>
<dbReference type="GO" id="GO:0005886">
    <property type="term" value="C:plasma membrane"/>
    <property type="evidence" value="ECO:0007669"/>
    <property type="project" value="TreeGrafter"/>
</dbReference>
<dbReference type="SUPFAM" id="SSF51735">
    <property type="entry name" value="NAD(P)-binding Rossmann-fold domains"/>
    <property type="match status" value="5"/>
</dbReference>
<dbReference type="OrthoDB" id="9778690at2"/>
<dbReference type="PROSITE" id="PS00012">
    <property type="entry name" value="PHOSPHOPANTETHEINE"/>
    <property type="match status" value="3"/>
</dbReference>
<evidence type="ECO:0000256" key="7">
    <source>
        <dbReference type="ARBA" id="ARBA00022679"/>
    </source>
</evidence>
<dbReference type="SMART" id="SM00822">
    <property type="entry name" value="PKS_KR"/>
    <property type="match status" value="3"/>
</dbReference>
<organism evidence="16 17">
    <name type="scientific">Methylomusa anaerophila</name>
    <dbReference type="NCBI Taxonomy" id="1930071"/>
    <lineage>
        <taxon>Bacteria</taxon>
        <taxon>Bacillati</taxon>
        <taxon>Bacillota</taxon>
        <taxon>Negativicutes</taxon>
        <taxon>Selenomonadales</taxon>
        <taxon>Sporomusaceae</taxon>
        <taxon>Methylomusa</taxon>
    </lineage>
</organism>
<feature type="region of interest" description="N-terminal hotdog fold" evidence="11">
    <location>
        <begin position="2446"/>
        <end position="2570"/>
    </location>
</feature>
<dbReference type="GO" id="GO:0005737">
    <property type="term" value="C:cytoplasm"/>
    <property type="evidence" value="ECO:0007669"/>
    <property type="project" value="UniProtKB-SubCell"/>
</dbReference>
<feature type="domain" description="Carrier" evidence="13">
    <location>
        <begin position="3193"/>
        <end position="3273"/>
    </location>
</feature>
<dbReference type="CDD" id="cd00833">
    <property type="entry name" value="PKS"/>
    <property type="match status" value="4"/>
</dbReference>
<dbReference type="Gene3D" id="1.10.1240.100">
    <property type="match status" value="3"/>
</dbReference>
<keyword evidence="4" id="KW-0596">Phosphopantetheine</keyword>
<dbReference type="PANTHER" id="PTHR43775">
    <property type="entry name" value="FATTY ACID SYNTHASE"/>
    <property type="match status" value="1"/>
</dbReference>
<evidence type="ECO:0000256" key="12">
    <source>
        <dbReference type="SAM" id="MobiDB-lite"/>
    </source>
</evidence>
<dbReference type="PROSITE" id="PS50075">
    <property type="entry name" value="CARRIER"/>
    <property type="match status" value="4"/>
</dbReference>
<dbReference type="FunFam" id="3.40.50.150:FF:000650">
    <property type="entry name" value="Polyketide synthase RzxC"/>
    <property type="match status" value="1"/>
</dbReference>
<dbReference type="Gene3D" id="3.40.47.10">
    <property type="match status" value="4"/>
</dbReference>